<accession>A0AC58P1G2</accession>
<evidence type="ECO:0000313" key="1">
    <source>
        <dbReference type="Proteomes" id="UP001732780"/>
    </source>
</evidence>
<sequence>MCPAWVLLTVCSLVLGTTGGPSQDSCSQVLHSGVKPGFPKTIKTDNPDVLRAARHSAERFNNCSNDVFLFKELRVRRALVQVVKGLKFMLDVDIGRTTCKKTGRPSLDDCDFQTNRTLQRVPNLTPGSSPTGEQGGGSPPGLPRRPPQLPKAHLQAVSAAGLGQGRAFTQFRSHSGEGAAQRQSACLACTRSWVHSLQE</sequence>
<reference evidence="2" key="1">
    <citation type="submission" date="2025-08" db="UniProtKB">
        <authorList>
            <consortium name="RefSeq"/>
        </authorList>
    </citation>
    <scope>IDENTIFICATION</scope>
    <source>
        <tissue evidence="2">Blood</tissue>
    </source>
</reference>
<name>A0AC58P1G2_CAMBA</name>
<dbReference type="Proteomes" id="UP001732780">
    <property type="component" value="Chromosome 19"/>
</dbReference>
<evidence type="ECO:0000313" key="2">
    <source>
        <dbReference type="RefSeq" id="XP_074203861.1"/>
    </source>
</evidence>
<proteinExistence type="predicted"/>
<dbReference type="RefSeq" id="XP_074203861.1">
    <property type="nucleotide sequence ID" value="XM_074347760.1"/>
</dbReference>
<keyword evidence="1" id="KW-1185">Reference proteome</keyword>
<organism evidence="1 2">
    <name type="scientific">Camelus bactrianus</name>
    <name type="common">Bactrian camel</name>
    <dbReference type="NCBI Taxonomy" id="9837"/>
    <lineage>
        <taxon>Eukaryota</taxon>
        <taxon>Metazoa</taxon>
        <taxon>Chordata</taxon>
        <taxon>Craniata</taxon>
        <taxon>Vertebrata</taxon>
        <taxon>Euteleostomi</taxon>
        <taxon>Mammalia</taxon>
        <taxon>Eutheria</taxon>
        <taxon>Laurasiatheria</taxon>
        <taxon>Artiodactyla</taxon>
        <taxon>Tylopoda</taxon>
        <taxon>Camelidae</taxon>
        <taxon>Camelus</taxon>
    </lineage>
</organism>
<protein>
    <submittedName>
        <fullName evidence="2">Cystatin-F isoform X1</fullName>
    </submittedName>
</protein>
<gene>
    <name evidence="2" type="primary">CST7</name>
</gene>